<dbReference type="GO" id="GO:0000462">
    <property type="term" value="P:maturation of SSU-rRNA from tricistronic rRNA transcript (SSU-rRNA, 5.8S rRNA, LSU-rRNA)"/>
    <property type="evidence" value="ECO:0007669"/>
    <property type="project" value="InterPro"/>
</dbReference>
<dbReference type="GO" id="GO:0034455">
    <property type="term" value="C:t-UTP complex"/>
    <property type="evidence" value="ECO:0007669"/>
    <property type="project" value="TreeGrafter"/>
</dbReference>
<evidence type="ECO:0000313" key="1">
    <source>
        <dbReference type="EMBL" id="EPZ34463.1"/>
    </source>
</evidence>
<reference evidence="1 3" key="1">
    <citation type="journal article" date="2013" name="Curr. Biol.">
        <title>Shared signatures of parasitism and phylogenomics unite Cryptomycota and microsporidia.</title>
        <authorList>
            <person name="James T.Y."/>
            <person name="Pelin A."/>
            <person name="Bonen L."/>
            <person name="Ahrendt S."/>
            <person name="Sain D."/>
            <person name="Corradi N."/>
            <person name="Stajich J.E."/>
        </authorList>
    </citation>
    <scope>NUCLEOTIDE SEQUENCE [LARGE SCALE GENOMIC DNA]</scope>
    <source>
        <strain evidence="1">CSF55</strain>
        <strain evidence="1">CSF55</strain>
    </source>
</reference>
<dbReference type="PANTHER" id="PTHR44163:SF1">
    <property type="entry name" value="U3 SMALL NUCLEOLAR RNA-ASSOCIATED PROTEIN 4 HOMOLOG"/>
    <property type="match status" value="1"/>
</dbReference>
<dbReference type="GO" id="GO:0030686">
    <property type="term" value="C:90S preribosome"/>
    <property type="evidence" value="ECO:0007669"/>
    <property type="project" value="InterPro"/>
</dbReference>
<evidence type="ECO:0000313" key="4">
    <source>
        <dbReference type="Proteomes" id="UP000281549"/>
    </source>
</evidence>
<dbReference type="GO" id="GO:0032040">
    <property type="term" value="C:small-subunit processome"/>
    <property type="evidence" value="ECO:0007669"/>
    <property type="project" value="TreeGrafter"/>
</dbReference>
<dbReference type="InterPro" id="IPR036322">
    <property type="entry name" value="WD40_repeat_dom_sf"/>
</dbReference>
<dbReference type="HOGENOM" id="CLU_002392_2_1_1"/>
<reference evidence="4" key="2">
    <citation type="journal article" date="2018" name="Nat. Microbiol.">
        <title>Leveraging single-cell genomics to expand the fungal tree of life.</title>
        <authorList>
            <person name="Ahrendt S.R."/>
            <person name="Quandt C.A."/>
            <person name="Ciobanu D."/>
            <person name="Clum A."/>
            <person name="Salamov A."/>
            <person name="Andreopoulos B."/>
            <person name="Cheng J.F."/>
            <person name="Woyke T."/>
            <person name="Pelin A."/>
            <person name="Henrissat B."/>
            <person name="Reynolds N.K."/>
            <person name="Benny G.L."/>
            <person name="Smith M.E."/>
            <person name="James T.Y."/>
            <person name="Grigoriev I.V."/>
        </authorList>
    </citation>
    <scope>NUCLEOTIDE SEQUENCE [LARGE SCALE GENOMIC DNA]</scope>
    <source>
        <strain evidence="4">CSF55</strain>
    </source>
</reference>
<gene>
    <name evidence="1" type="ORF">O9G_004717</name>
    <name evidence="2" type="ORF">ROZALSC1DRAFT_30201</name>
</gene>
<evidence type="ECO:0000313" key="2">
    <source>
        <dbReference type="EMBL" id="RKP18059.1"/>
    </source>
</evidence>
<evidence type="ECO:0000313" key="3">
    <source>
        <dbReference type="Proteomes" id="UP000030755"/>
    </source>
</evidence>
<dbReference type="OrthoDB" id="8883818at2759"/>
<name>A0A075AVW7_ROZAC</name>
<dbReference type="Pfam" id="PF00400">
    <property type="entry name" value="WD40"/>
    <property type="match status" value="2"/>
</dbReference>
<keyword evidence="3" id="KW-1185">Reference proteome</keyword>
<protein>
    <submittedName>
        <fullName evidence="2">WD40 repeat-like protein</fullName>
    </submittedName>
</protein>
<organism evidence="1 3">
    <name type="scientific">Rozella allomycis (strain CSF55)</name>
    <dbReference type="NCBI Taxonomy" id="988480"/>
    <lineage>
        <taxon>Eukaryota</taxon>
        <taxon>Fungi</taxon>
        <taxon>Fungi incertae sedis</taxon>
        <taxon>Cryptomycota</taxon>
        <taxon>Cryptomycota incertae sedis</taxon>
        <taxon>Rozella</taxon>
    </lineage>
</organism>
<dbReference type="PANTHER" id="PTHR44163">
    <property type="entry name" value="U3 SMALL NUCLEOLAR RNA-ASSOCIATED PROTEIN 4 HOMOLOG"/>
    <property type="match status" value="1"/>
</dbReference>
<dbReference type="EMBL" id="KE560951">
    <property type="protein sequence ID" value="EPZ34463.1"/>
    <property type="molecule type" value="Genomic_DNA"/>
</dbReference>
<dbReference type="Proteomes" id="UP000030755">
    <property type="component" value="Unassembled WGS sequence"/>
</dbReference>
<dbReference type="Gene3D" id="2.130.10.10">
    <property type="entry name" value="YVTN repeat-like/Quinoprotein amine dehydrogenase"/>
    <property type="match status" value="3"/>
</dbReference>
<sequence length="679" mass="76686">MQKTKVHRCRFVDYVPSAIQAISFKPSIQPGDSTFAAVARADGEIEIFNVTEHWLPIMKFYKKDTYETAEGITWVGDRLFSCSLNGRVIEWDLQTGKQKQQIDSYGGAAWCICASSEENILAVGCEDGSVRLFDISDGQLIYSKALKRDQTRILSICWDKKSNLIACGTANSFILLWNPVTLQCVKQMTVEQTKKDDTFIWSVTSLNDGVLVSGDSTGRTSFWDMETGVLLQAFTSHAADVLAVAAYDDFHVFSAGIDTKTVMFQRVRTTSENIPLSLQKWHVSGRGKLHSHDVRAIACNEDLGLVVSGGIDCQLRLHHEPLSFPKGPTSYILPYPLDPIISLAKESHMMLVQKQNSVKVFGLEVNLFENMIMENSSKDDITAEKNSVCLLQLNFKLPIIKAAINNTGSLIAVSDPFETKLFKFNSDEKQVVKIKTFPRSARTIAFIDNILVFTDHNSLIAFDNDSLEEKVLLVDDGNCLNLTLPGLIIKSVVDSKSKNIALCSADNKITIVDIIDFAITDSFPMEKDVTAMAFHHNHPLLLLATFDRCIQIYDLDLKHFSFRSISDPLKNTKERDFIQGFAFHSDRSESFFFYTTSFFGLIDMNRVRQKNPAMITGKRKADHKKKFKNQKECAYKIYNYYKPLMFVDFMDNDMVVVERPWLAVMENFPDAFHEPSFGS</sequence>
<dbReference type="Proteomes" id="UP000281549">
    <property type="component" value="Unassembled WGS sequence"/>
</dbReference>
<dbReference type="STRING" id="988480.A0A075AVW7"/>
<dbReference type="AlphaFoldDB" id="A0A075AVW7"/>
<dbReference type="EMBL" id="ML005574">
    <property type="protein sequence ID" value="RKP18059.1"/>
    <property type="molecule type" value="Genomic_DNA"/>
</dbReference>
<dbReference type="SMART" id="SM00320">
    <property type="entry name" value="WD40"/>
    <property type="match status" value="7"/>
</dbReference>
<dbReference type="InterPro" id="IPR001680">
    <property type="entry name" value="WD40_rpt"/>
</dbReference>
<dbReference type="InterPro" id="IPR015943">
    <property type="entry name" value="WD40/YVTN_repeat-like_dom_sf"/>
</dbReference>
<dbReference type="InterPro" id="IPR046351">
    <property type="entry name" value="UTP4"/>
</dbReference>
<dbReference type="SUPFAM" id="SSF50978">
    <property type="entry name" value="WD40 repeat-like"/>
    <property type="match status" value="2"/>
</dbReference>
<dbReference type="GO" id="GO:0003723">
    <property type="term" value="F:RNA binding"/>
    <property type="evidence" value="ECO:0007669"/>
    <property type="project" value="TreeGrafter"/>
</dbReference>
<dbReference type="OMA" id="WCICASS"/>
<proteinExistence type="predicted"/>
<accession>A0A075AVW7</accession>
<reference evidence="2" key="3">
    <citation type="submission" date="2018-08" db="EMBL/GenBank/DDBJ databases">
        <title>Leveraging single-cell genomics to expand the Fungal Tree of Life.</title>
        <authorList>
            <consortium name="DOE Joint Genome Institute"/>
            <person name="Ahrendt S.R."/>
            <person name="Quandt C.A."/>
            <person name="Ciobanu D."/>
            <person name="Clum A."/>
            <person name="Salamov A."/>
            <person name="Andreopoulos B."/>
            <person name="Cheng J.-F."/>
            <person name="Woyke T."/>
            <person name="Pelin A."/>
            <person name="Henrissat B."/>
            <person name="Reynolds N."/>
            <person name="Benny G.L."/>
            <person name="Smith M.E."/>
            <person name="James T.Y."/>
            <person name="Grigoriev I.V."/>
        </authorList>
    </citation>
    <scope>NUCLEOTIDE SEQUENCE</scope>
    <source>
        <strain evidence="2">CSF55</strain>
    </source>
</reference>